<sequence length="60" mass="6451">MVSPAPAAGAVEMIKIVRSPGGGYLVLTRENGSERDGWVETIEEIEADLDALRVDWPPEG</sequence>
<evidence type="ECO:0008006" key="3">
    <source>
        <dbReference type="Google" id="ProtNLM"/>
    </source>
</evidence>
<dbReference type="STRING" id="927083.DB32_007634"/>
<gene>
    <name evidence="1" type="ORF">DB32_007634</name>
</gene>
<proteinExistence type="predicted"/>
<organism evidence="1 2">
    <name type="scientific">Sandaracinus amylolyticus</name>
    <dbReference type="NCBI Taxonomy" id="927083"/>
    <lineage>
        <taxon>Bacteria</taxon>
        <taxon>Pseudomonadati</taxon>
        <taxon>Myxococcota</taxon>
        <taxon>Polyangia</taxon>
        <taxon>Polyangiales</taxon>
        <taxon>Sandaracinaceae</taxon>
        <taxon>Sandaracinus</taxon>
    </lineage>
</organism>
<dbReference type="EMBL" id="CP011125">
    <property type="protein sequence ID" value="AKF10485.1"/>
    <property type="molecule type" value="Genomic_DNA"/>
</dbReference>
<dbReference type="AlphaFoldDB" id="A0A0F6YLL0"/>
<evidence type="ECO:0000313" key="2">
    <source>
        <dbReference type="Proteomes" id="UP000034883"/>
    </source>
</evidence>
<dbReference type="Proteomes" id="UP000034883">
    <property type="component" value="Chromosome"/>
</dbReference>
<dbReference type="KEGG" id="samy:DB32_007634"/>
<evidence type="ECO:0000313" key="1">
    <source>
        <dbReference type="EMBL" id="AKF10485.1"/>
    </source>
</evidence>
<keyword evidence="2" id="KW-1185">Reference proteome</keyword>
<accession>A0A0F6YLL0</accession>
<protein>
    <recommendedName>
        <fullName evidence="3">PH domain-containing protein</fullName>
    </recommendedName>
</protein>
<dbReference type="RefSeq" id="WP_053237445.1">
    <property type="nucleotide sequence ID" value="NZ_CP011125.1"/>
</dbReference>
<reference evidence="1 2" key="1">
    <citation type="submission" date="2015-03" db="EMBL/GenBank/DDBJ databases">
        <title>Genome assembly of Sandaracinus amylolyticus DSM 53668.</title>
        <authorList>
            <person name="Sharma G."/>
            <person name="Subramanian S."/>
        </authorList>
    </citation>
    <scope>NUCLEOTIDE SEQUENCE [LARGE SCALE GENOMIC DNA]</scope>
    <source>
        <strain evidence="1 2">DSM 53668</strain>
    </source>
</reference>
<name>A0A0F6YLL0_9BACT</name>